<dbReference type="EMBL" id="CP058555">
    <property type="protein sequence ID" value="QMV67925.1"/>
    <property type="molecule type" value="Genomic_DNA"/>
</dbReference>
<dbReference type="PANTHER" id="PTHR43581:SF4">
    <property type="entry name" value="ATP_GTP PHOSPHATASE"/>
    <property type="match status" value="1"/>
</dbReference>
<organism evidence="3 4">
    <name type="scientific">Sphingobacterium paramultivorum</name>
    <dbReference type="NCBI Taxonomy" id="2886510"/>
    <lineage>
        <taxon>Bacteria</taxon>
        <taxon>Pseudomonadati</taxon>
        <taxon>Bacteroidota</taxon>
        <taxon>Sphingobacteriia</taxon>
        <taxon>Sphingobacteriales</taxon>
        <taxon>Sphingobacteriaceae</taxon>
        <taxon>Sphingobacterium</taxon>
    </lineage>
</organism>
<gene>
    <name evidence="3" type="ORF">HS960_09770</name>
</gene>
<sequence>MYLSRIIISNYKGITDLDVSFSSKINIIIGENGSCKSALVDAIRLLYNIGEPTREITVSKEDFHETVMPLEAGGLTIERSKLIHIVYEFKELSIEQKGAFYEYMVVDPENHANDFARIEIQYKDDEKRFPVFSYSTGNADGQKADINTFNLFQHYYLSAIRDSTKDLLTIRGNILGKVIKRLVDRNGTEDKIKDIIKVANDQLLQQKEVVDTKTNINTNLFNIYKHSDKSAIGLHIEQSKIEYIVNVIKPYLPHDWENNSIEGFQLWQNSLGFNNLIYIATVLGDIKERFFDDKIPHYILLIEEPEAHIHPQLQLSLYNFLKEANSQAQSQLFITTHSPTLTSKVPFENLILLDKNAYTIGNIFECRAGENLVQDTTNHISLTQADFDSKRKQLQRYLDITKSQLFYAKSCLFVEGISEELLITAFCQVCSFHLEDYRIEMVNVDGISFYPFMFLFNSTDPKKRLPKKIAILTDDDRYPLAKKKECSLEKLVENNHHLLNELHTNITTTTACNRITNLKSISNGQSSILVSTAIQTMEYDLCRSNILETKTKTTQNFLMKYLSANHHTEVAKVNKYMETLPEVLNEIQQEKIALLLWKCLPGKAVFAQDFSYYILENLADAKRSFIVPKYIETAFTHLKS</sequence>
<dbReference type="AlphaFoldDB" id="A0A7G5E1Q0"/>
<dbReference type="InterPro" id="IPR034139">
    <property type="entry name" value="TOPRIM_OLD"/>
</dbReference>
<dbReference type="PANTHER" id="PTHR43581">
    <property type="entry name" value="ATP/GTP PHOSPHATASE"/>
    <property type="match status" value="1"/>
</dbReference>
<dbReference type="Gene3D" id="3.40.50.300">
    <property type="entry name" value="P-loop containing nucleotide triphosphate hydrolases"/>
    <property type="match status" value="1"/>
</dbReference>
<name>A0A7G5E1Q0_9SPHI</name>
<feature type="domain" description="OLD protein-like TOPRIM" evidence="2">
    <location>
        <begin position="406"/>
        <end position="476"/>
    </location>
</feature>
<dbReference type="InterPro" id="IPR041685">
    <property type="entry name" value="AAA_GajA/Old/RecF-like"/>
</dbReference>
<dbReference type="SUPFAM" id="SSF52540">
    <property type="entry name" value="P-loop containing nucleoside triphosphate hydrolases"/>
    <property type="match status" value="1"/>
</dbReference>
<evidence type="ECO:0000313" key="4">
    <source>
        <dbReference type="Proteomes" id="UP000515450"/>
    </source>
</evidence>
<evidence type="ECO:0000313" key="3">
    <source>
        <dbReference type="EMBL" id="QMV67925.1"/>
    </source>
</evidence>
<dbReference type="CDD" id="cd01026">
    <property type="entry name" value="TOPRIM_OLD"/>
    <property type="match status" value="1"/>
</dbReference>
<dbReference type="InterPro" id="IPR051396">
    <property type="entry name" value="Bact_Antivir_Def_Nuclease"/>
</dbReference>
<evidence type="ECO:0000259" key="2">
    <source>
        <dbReference type="Pfam" id="PF20469"/>
    </source>
</evidence>
<reference evidence="3 4" key="1">
    <citation type="journal article" date="2020" name="G3 (Bethesda)">
        <title>CeMbio - The Caenorhabditis elegans Microbiome Resource.</title>
        <authorList>
            <person name="Dirksen P."/>
            <person name="Assie A."/>
            <person name="Zimmermann J."/>
            <person name="Zhang F."/>
            <person name="Tietje A.M."/>
            <person name="Marsh S.A."/>
            <person name="Felix M.A."/>
            <person name="Shapira M."/>
            <person name="Kaleta C."/>
            <person name="Schulenburg H."/>
            <person name="Samuel B."/>
        </authorList>
    </citation>
    <scope>NUCLEOTIDE SEQUENCE [LARGE SCALE GENOMIC DNA]</scope>
    <source>
        <strain evidence="3 4">BIGb0170</strain>
    </source>
</reference>
<dbReference type="Proteomes" id="UP000515450">
    <property type="component" value="Chromosome"/>
</dbReference>
<accession>A0A7G5E1Q0</accession>
<dbReference type="RefSeq" id="WP_182332404.1">
    <property type="nucleotide sequence ID" value="NZ_CP058555.1"/>
</dbReference>
<protein>
    <submittedName>
        <fullName evidence="3">AAA family ATPase</fullName>
    </submittedName>
</protein>
<dbReference type="Pfam" id="PF20469">
    <property type="entry name" value="OLD-like_TOPRIM"/>
    <property type="match status" value="1"/>
</dbReference>
<proteinExistence type="predicted"/>
<feature type="domain" description="Endonuclease GajA/Old nuclease/RecF-like AAA" evidence="1">
    <location>
        <begin position="1"/>
        <end position="341"/>
    </location>
</feature>
<dbReference type="Pfam" id="PF13175">
    <property type="entry name" value="AAA_15"/>
    <property type="match status" value="1"/>
</dbReference>
<dbReference type="InterPro" id="IPR027417">
    <property type="entry name" value="P-loop_NTPase"/>
</dbReference>
<keyword evidence="4" id="KW-1185">Reference proteome</keyword>
<evidence type="ECO:0000259" key="1">
    <source>
        <dbReference type="Pfam" id="PF13175"/>
    </source>
</evidence>